<dbReference type="InParanoid" id="A0A7R8YPC3"/>
<dbReference type="EMBL" id="LR899009">
    <property type="protein sequence ID" value="CAD7077246.1"/>
    <property type="molecule type" value="Genomic_DNA"/>
</dbReference>
<keyword evidence="2" id="KW-1185">Reference proteome</keyword>
<dbReference type="AlphaFoldDB" id="A0A7R8YPC3"/>
<proteinExistence type="predicted"/>
<gene>
    <name evidence="1" type="ORF">HERILL_LOCUS611</name>
</gene>
<evidence type="ECO:0000313" key="2">
    <source>
        <dbReference type="Proteomes" id="UP000594454"/>
    </source>
</evidence>
<sequence>MIANFDYSSPENFRESTKRFGKVTLLEIQRDAQDVHKVLDKKVRNISDSLTILERQTIADINDRYLSYKRPYDANKHNTDTYQCQLDAYINVLSDLEGLPGKVKRCHRMAEEIVELLIPDFLSKINTPLSELQVKADAISNCAFPWLLDRVERCAVNKAEKLMKELEAATELLKKTYRGSLKALTVTRGTMETCVKEFTDKAASAEEKVIIELEACDEN</sequence>
<dbReference type="Proteomes" id="UP000594454">
    <property type="component" value="Chromosome 1"/>
</dbReference>
<evidence type="ECO:0000313" key="1">
    <source>
        <dbReference type="EMBL" id="CAD7077246.1"/>
    </source>
</evidence>
<name>A0A7R8YPC3_HERIL</name>
<protein>
    <submittedName>
        <fullName evidence="1">Uncharacterized protein</fullName>
    </submittedName>
</protein>
<organism evidence="1 2">
    <name type="scientific">Hermetia illucens</name>
    <name type="common">Black soldier fly</name>
    <dbReference type="NCBI Taxonomy" id="343691"/>
    <lineage>
        <taxon>Eukaryota</taxon>
        <taxon>Metazoa</taxon>
        <taxon>Ecdysozoa</taxon>
        <taxon>Arthropoda</taxon>
        <taxon>Hexapoda</taxon>
        <taxon>Insecta</taxon>
        <taxon>Pterygota</taxon>
        <taxon>Neoptera</taxon>
        <taxon>Endopterygota</taxon>
        <taxon>Diptera</taxon>
        <taxon>Brachycera</taxon>
        <taxon>Stratiomyomorpha</taxon>
        <taxon>Stratiomyidae</taxon>
        <taxon>Hermetiinae</taxon>
        <taxon>Hermetia</taxon>
    </lineage>
</organism>
<accession>A0A7R8YPC3</accession>
<reference evidence="1 2" key="1">
    <citation type="submission" date="2020-11" db="EMBL/GenBank/DDBJ databases">
        <authorList>
            <person name="Wallbank WR R."/>
            <person name="Pardo Diaz C."/>
            <person name="Kozak K."/>
            <person name="Martin S."/>
            <person name="Jiggins C."/>
            <person name="Moest M."/>
            <person name="Warren A I."/>
            <person name="Generalovic N T."/>
            <person name="Byers J.R.P. K."/>
            <person name="Montejo-Kovacevich G."/>
            <person name="Yen C E."/>
        </authorList>
    </citation>
    <scope>NUCLEOTIDE SEQUENCE [LARGE SCALE GENOMIC DNA]</scope>
</reference>